<accession>A0A811RUD2</accession>
<sequence length="356" mass="40213">MGGRARSLLRWLRHRSRRVSSSSSFHLTSTTTNNNDSTATSEDLRAHSLPHQFHAEEEEREVEEEEEREIGEETAAEGAEPASESEGCIVLGDPEPGAGPRAPVRTELLLMDPSKKIRNEKARRYMSNMRKKPRVPFTKKFPGIDPMALHLLERLLAFDPKERPSAAEALTDPYFNGLANNEREPLAQPISKLEFEFEKRKLAKDDVRELIYREILEYHPQMLEEYLRGGDHSQMTFMYPSGVDRFRRQFAHLEEGTAKGEKPSPQLRQNVSLPRERVIGNKHGDGNAGDKLAHASVTDDISQPVLSARSLLKSESISASKCIGEKPKHVKDEESVLESVDETVDDVTKKIPQLKT</sequence>
<dbReference type="Gene3D" id="3.30.200.20">
    <property type="entry name" value="Phosphorylase Kinase, domain 1"/>
    <property type="match status" value="1"/>
</dbReference>
<feature type="compositionally biased region" description="Acidic residues" evidence="3">
    <location>
        <begin position="335"/>
        <end position="345"/>
    </location>
</feature>
<evidence type="ECO:0000256" key="3">
    <source>
        <dbReference type="SAM" id="MobiDB-lite"/>
    </source>
</evidence>
<gene>
    <name evidence="4" type="ORF">NCGR_LOCUS56869</name>
</gene>
<evidence type="ECO:0000313" key="5">
    <source>
        <dbReference type="Proteomes" id="UP000604825"/>
    </source>
</evidence>
<dbReference type="AlphaFoldDB" id="A0A811RUD2"/>
<dbReference type="InterPro" id="IPR011009">
    <property type="entry name" value="Kinase-like_dom_sf"/>
</dbReference>
<keyword evidence="2" id="KW-0067">ATP-binding</keyword>
<evidence type="ECO:0000313" key="4">
    <source>
        <dbReference type="EMBL" id="CAD6332771.1"/>
    </source>
</evidence>
<dbReference type="Proteomes" id="UP000604825">
    <property type="component" value="Unassembled WGS sequence"/>
</dbReference>
<dbReference type="PANTHER" id="PTHR24055">
    <property type="entry name" value="MITOGEN-ACTIVATED PROTEIN KINASE"/>
    <property type="match status" value="1"/>
</dbReference>
<dbReference type="FunFam" id="3.30.200.20:FF:000578">
    <property type="entry name" value="Mitogen-activated protein kinase"/>
    <property type="match status" value="1"/>
</dbReference>
<dbReference type="EMBL" id="CAJGYO010000017">
    <property type="protein sequence ID" value="CAD6332771.1"/>
    <property type="molecule type" value="Genomic_DNA"/>
</dbReference>
<organism evidence="4 5">
    <name type="scientific">Miscanthus lutarioriparius</name>
    <dbReference type="NCBI Taxonomy" id="422564"/>
    <lineage>
        <taxon>Eukaryota</taxon>
        <taxon>Viridiplantae</taxon>
        <taxon>Streptophyta</taxon>
        <taxon>Embryophyta</taxon>
        <taxon>Tracheophyta</taxon>
        <taxon>Spermatophyta</taxon>
        <taxon>Magnoliopsida</taxon>
        <taxon>Liliopsida</taxon>
        <taxon>Poales</taxon>
        <taxon>Poaceae</taxon>
        <taxon>PACMAD clade</taxon>
        <taxon>Panicoideae</taxon>
        <taxon>Andropogonodae</taxon>
        <taxon>Andropogoneae</taxon>
        <taxon>Saccharinae</taxon>
        <taxon>Miscanthus</taxon>
    </lineage>
</organism>
<proteinExistence type="predicted"/>
<dbReference type="InterPro" id="IPR050117">
    <property type="entry name" value="MAPK"/>
</dbReference>
<protein>
    <submittedName>
        <fullName evidence="4">Uncharacterized protein</fullName>
    </submittedName>
</protein>
<feature type="compositionally biased region" description="Acidic residues" evidence="3">
    <location>
        <begin position="56"/>
        <end position="75"/>
    </location>
</feature>
<evidence type="ECO:0000256" key="1">
    <source>
        <dbReference type="ARBA" id="ARBA00022741"/>
    </source>
</evidence>
<feature type="compositionally biased region" description="Basic and acidic residues" evidence="3">
    <location>
        <begin position="323"/>
        <end position="334"/>
    </location>
</feature>
<feature type="compositionally biased region" description="Low complexity" evidence="3">
    <location>
        <begin position="19"/>
        <end position="41"/>
    </location>
</feature>
<dbReference type="SUPFAM" id="SSF56112">
    <property type="entry name" value="Protein kinase-like (PK-like)"/>
    <property type="match status" value="1"/>
</dbReference>
<dbReference type="OrthoDB" id="2396at2759"/>
<evidence type="ECO:0000256" key="2">
    <source>
        <dbReference type="ARBA" id="ARBA00022840"/>
    </source>
</evidence>
<feature type="compositionally biased region" description="Low complexity" evidence="3">
    <location>
        <begin position="76"/>
        <end position="86"/>
    </location>
</feature>
<keyword evidence="5" id="KW-1185">Reference proteome</keyword>
<comment type="caution">
    <text evidence="4">The sequence shown here is derived from an EMBL/GenBank/DDBJ whole genome shotgun (WGS) entry which is preliminary data.</text>
</comment>
<dbReference type="GO" id="GO:0005524">
    <property type="term" value="F:ATP binding"/>
    <property type="evidence" value="ECO:0007669"/>
    <property type="project" value="UniProtKB-KW"/>
</dbReference>
<feature type="region of interest" description="Disordered" evidence="3">
    <location>
        <begin position="15"/>
        <end position="102"/>
    </location>
</feature>
<name>A0A811RUD2_9POAL</name>
<dbReference type="Gene3D" id="1.10.510.10">
    <property type="entry name" value="Transferase(Phosphotransferase) domain 1"/>
    <property type="match status" value="1"/>
</dbReference>
<feature type="region of interest" description="Disordered" evidence="3">
    <location>
        <begin position="322"/>
        <end position="356"/>
    </location>
</feature>
<keyword evidence="1" id="KW-0547">Nucleotide-binding</keyword>
<reference evidence="4" key="1">
    <citation type="submission" date="2020-10" db="EMBL/GenBank/DDBJ databases">
        <authorList>
            <person name="Han B."/>
            <person name="Lu T."/>
            <person name="Zhao Q."/>
            <person name="Huang X."/>
            <person name="Zhao Y."/>
        </authorList>
    </citation>
    <scope>NUCLEOTIDE SEQUENCE</scope>
</reference>